<feature type="region of interest" description="Disordered" evidence="1">
    <location>
        <begin position="1"/>
        <end position="60"/>
    </location>
</feature>
<evidence type="ECO:0000256" key="1">
    <source>
        <dbReference type="SAM" id="MobiDB-lite"/>
    </source>
</evidence>
<dbReference type="EMBL" id="AACZ04059080">
    <property type="status" value="NOT_ANNOTATED_CDS"/>
    <property type="molecule type" value="Genomic_DNA"/>
</dbReference>
<reference evidence="2" key="2">
    <citation type="submission" date="2025-08" db="UniProtKB">
        <authorList>
            <consortium name="Ensembl"/>
        </authorList>
    </citation>
    <scope>IDENTIFICATION</scope>
</reference>
<accession>A0A2I3SPV4</accession>
<feature type="region of interest" description="Disordered" evidence="1">
    <location>
        <begin position="115"/>
        <end position="150"/>
    </location>
</feature>
<evidence type="ECO:0000313" key="3">
    <source>
        <dbReference type="Proteomes" id="UP000002277"/>
    </source>
</evidence>
<proteinExistence type="predicted"/>
<keyword evidence="3" id="KW-1185">Reference proteome</keyword>
<evidence type="ECO:0000313" key="2">
    <source>
        <dbReference type="Ensembl" id="ENSPTRP00000078953.1"/>
    </source>
</evidence>
<feature type="compositionally biased region" description="Polar residues" evidence="1">
    <location>
        <begin position="16"/>
        <end position="25"/>
    </location>
</feature>
<feature type="compositionally biased region" description="Basic and acidic residues" evidence="1">
    <location>
        <begin position="122"/>
        <end position="141"/>
    </location>
</feature>
<organism evidence="2 3">
    <name type="scientific">Pan troglodytes</name>
    <name type="common">Chimpanzee</name>
    <dbReference type="NCBI Taxonomy" id="9598"/>
    <lineage>
        <taxon>Eukaryota</taxon>
        <taxon>Metazoa</taxon>
        <taxon>Chordata</taxon>
        <taxon>Craniata</taxon>
        <taxon>Vertebrata</taxon>
        <taxon>Euteleostomi</taxon>
        <taxon>Mammalia</taxon>
        <taxon>Eutheria</taxon>
        <taxon>Euarchontoglires</taxon>
        <taxon>Primates</taxon>
        <taxon>Haplorrhini</taxon>
        <taxon>Catarrhini</taxon>
        <taxon>Hominidae</taxon>
        <taxon>Pan</taxon>
    </lineage>
</organism>
<dbReference type="InParanoid" id="A0A2I3SPV4"/>
<reference evidence="2" key="3">
    <citation type="submission" date="2025-09" db="UniProtKB">
        <authorList>
            <consortium name="Ensembl"/>
        </authorList>
    </citation>
    <scope>IDENTIFICATION</scope>
</reference>
<dbReference type="AlphaFoldDB" id="A0A2I3SPV4"/>
<dbReference type="GeneTree" id="ENSGT00950000184952"/>
<dbReference type="Bgee" id="ENSPTRG00000047772">
    <property type="expression patterns" value="Expressed in heart"/>
</dbReference>
<dbReference type="Ensembl" id="ENSPTRT00000081913.1">
    <property type="protein sequence ID" value="ENSPTRP00000078953.1"/>
    <property type="gene ID" value="ENSPTRG00000047772.1"/>
</dbReference>
<protein>
    <submittedName>
        <fullName evidence="2">Uncharacterized protein</fullName>
    </submittedName>
</protein>
<feature type="compositionally biased region" description="Basic and acidic residues" evidence="1">
    <location>
        <begin position="1"/>
        <end position="15"/>
    </location>
</feature>
<dbReference type="Proteomes" id="UP000002277">
    <property type="component" value="Chromosome 5"/>
</dbReference>
<reference evidence="2 3" key="1">
    <citation type="journal article" date="2005" name="Nature">
        <title>Initial sequence of the chimpanzee genome and comparison with the human genome.</title>
        <authorList>
            <consortium name="Chimpanzee sequencing and analysis consortium"/>
        </authorList>
    </citation>
    <scope>NUCLEOTIDE SEQUENCE [LARGE SCALE GENOMIC DNA]</scope>
</reference>
<name>A0A2I3SPV4_PANTR</name>
<sequence>MRKSPPKADRERETECNPSNSQPASYQRRLLVTRSGRRIKGRGSRCYQTPSRSRSRDCFRLSETPAHWRQEMQRVQRMRASSGERWIKGDKSELNEIKENQRSLVRVKERKITNHRNVFESPNRKNEKEKKAKDCKSNSKERHQKKFRKR</sequence>